<proteinExistence type="predicted"/>
<organism evidence="1 2">
    <name type="scientific">Colletotrichum truncatum</name>
    <name type="common">Anthracnose fungus</name>
    <name type="synonym">Colletotrichum capsici</name>
    <dbReference type="NCBI Taxonomy" id="5467"/>
    <lineage>
        <taxon>Eukaryota</taxon>
        <taxon>Fungi</taxon>
        <taxon>Dikarya</taxon>
        <taxon>Ascomycota</taxon>
        <taxon>Pezizomycotina</taxon>
        <taxon>Sordariomycetes</taxon>
        <taxon>Hypocreomycetidae</taxon>
        <taxon>Glomerellales</taxon>
        <taxon>Glomerellaceae</taxon>
        <taxon>Colletotrichum</taxon>
        <taxon>Colletotrichum truncatum species complex</taxon>
    </lineage>
</organism>
<reference evidence="1 2" key="1">
    <citation type="journal article" date="2020" name="Phytopathology">
        <title>Genome Sequence Resources of Colletotrichum truncatum, C. plurivorum, C. musicola, and C. sojae: Four Species Pathogenic to Soybean (Glycine max).</title>
        <authorList>
            <person name="Rogerio F."/>
            <person name="Boufleur T.R."/>
            <person name="Ciampi-Guillardi M."/>
            <person name="Sukno S.A."/>
            <person name="Thon M.R."/>
            <person name="Massola Junior N.S."/>
            <person name="Baroncelli R."/>
        </authorList>
    </citation>
    <scope>NUCLEOTIDE SEQUENCE [LARGE SCALE GENOMIC DNA]</scope>
    <source>
        <strain evidence="1 2">CMES1059</strain>
    </source>
</reference>
<accession>A0ACC3YBY3</accession>
<dbReference type="EMBL" id="VUJX02000018">
    <property type="protein sequence ID" value="KAL0929347.1"/>
    <property type="molecule type" value="Genomic_DNA"/>
</dbReference>
<keyword evidence="2" id="KW-1185">Reference proteome</keyword>
<protein>
    <submittedName>
        <fullName evidence="1">Uncharacterized protein</fullName>
    </submittedName>
</protein>
<evidence type="ECO:0000313" key="2">
    <source>
        <dbReference type="Proteomes" id="UP000805649"/>
    </source>
</evidence>
<comment type="caution">
    <text evidence="1">The sequence shown here is derived from an EMBL/GenBank/DDBJ whole genome shotgun (WGS) entry which is preliminary data.</text>
</comment>
<evidence type="ECO:0000313" key="1">
    <source>
        <dbReference type="EMBL" id="KAL0929347.1"/>
    </source>
</evidence>
<name>A0ACC3YBY3_COLTU</name>
<dbReference type="Proteomes" id="UP000805649">
    <property type="component" value="Unassembled WGS sequence"/>
</dbReference>
<sequence>MQKSPTHPQDGFSALRFSVGIPSRRRISTRPNSNPNHDINHEVDVDNDTVLQPLEICFHASFEPDPDRPLSLHLNDHQSILLHHSPPILSTPTPPHFILECDPVIIIPPRVPVDSAQKNHDPQSTRRSTRVAIWRLALGFLLPVILAVVIHLLLSDFKNTSSSPKPLHQPQEETDCCSERRTGEVENTEVLMTILDDLLALAQAWAAIPQTILTMGRTGAVSGPRPTDDAYLVRTYSKTSPLSEAGDLSRIIVRSLARIQPLNDNLRRPARYLALAIPKSADAAKHIWDFDLENNAGFLWIPSVLSALEWARDELRNTVIDPAATSFIASSGADDLSALRKRRLRAINNTDGNFNGSERLAVHDTSNAIRHVLDIYNKTIVDELLINEHCTFFELCRSDDDAYRYHPVCQMPRLDPDDVSATADIRPLVNFLEQWRDTQHESGNGPGAAQSTGKEKTRGLKEPALVVLARHLTGMASEIDSLFRLIRVNRMWNPLLPAEQSRPSARPHLTLWEQYFSSDKHRRRKEAASDLQRAAARLSVLRTSSIMDQEMAVVRATISARSICTRLSALQSSLGDLQEGYGWVRVSYEDAPSIEFTKDGRELLHIHPPRRAQLWHNVMPHPLAQAEMVEAVRARVQSMALNVSADLARLVSAQKRMASESRSLVAEQLTTAGGDEVDGEVFDDRPMTDDETETFARMEPVFGNAAA</sequence>
<gene>
    <name evidence="1" type="ORF">CTRU02_215703</name>
</gene>